<sequence length="24" mass="2690">MGKYSQGSLTAASSRIRTNKLSFW</sequence>
<accession>A0A0E9XMF7</accession>
<feature type="region of interest" description="Disordered" evidence="1">
    <location>
        <begin position="1"/>
        <end position="24"/>
    </location>
</feature>
<evidence type="ECO:0000313" key="2">
    <source>
        <dbReference type="EMBL" id="JAI03026.1"/>
    </source>
</evidence>
<dbReference type="AlphaFoldDB" id="A0A0E9XMF7"/>
<organism evidence="2">
    <name type="scientific">Anguilla anguilla</name>
    <name type="common">European freshwater eel</name>
    <name type="synonym">Muraena anguilla</name>
    <dbReference type="NCBI Taxonomy" id="7936"/>
    <lineage>
        <taxon>Eukaryota</taxon>
        <taxon>Metazoa</taxon>
        <taxon>Chordata</taxon>
        <taxon>Craniata</taxon>
        <taxon>Vertebrata</taxon>
        <taxon>Euteleostomi</taxon>
        <taxon>Actinopterygii</taxon>
        <taxon>Neopterygii</taxon>
        <taxon>Teleostei</taxon>
        <taxon>Anguilliformes</taxon>
        <taxon>Anguillidae</taxon>
        <taxon>Anguilla</taxon>
    </lineage>
</organism>
<evidence type="ECO:0000256" key="1">
    <source>
        <dbReference type="SAM" id="MobiDB-lite"/>
    </source>
</evidence>
<proteinExistence type="predicted"/>
<reference evidence="2" key="2">
    <citation type="journal article" date="2015" name="Fish Shellfish Immunol.">
        <title>Early steps in the European eel (Anguilla anguilla)-Vibrio vulnificus interaction in the gills: Role of the RtxA13 toxin.</title>
        <authorList>
            <person name="Callol A."/>
            <person name="Pajuelo D."/>
            <person name="Ebbesson L."/>
            <person name="Teles M."/>
            <person name="MacKenzie S."/>
            <person name="Amaro C."/>
        </authorList>
    </citation>
    <scope>NUCLEOTIDE SEQUENCE</scope>
</reference>
<dbReference type="EMBL" id="GBXM01005552">
    <property type="protein sequence ID" value="JAI03026.1"/>
    <property type="molecule type" value="Transcribed_RNA"/>
</dbReference>
<reference evidence="2" key="1">
    <citation type="submission" date="2014-11" db="EMBL/GenBank/DDBJ databases">
        <authorList>
            <person name="Amaro Gonzalez C."/>
        </authorList>
    </citation>
    <scope>NUCLEOTIDE SEQUENCE</scope>
</reference>
<protein>
    <submittedName>
        <fullName evidence="2">Uncharacterized protein</fullName>
    </submittedName>
</protein>
<name>A0A0E9XMF7_ANGAN</name>